<dbReference type="Gene3D" id="1.20.5.170">
    <property type="match status" value="1"/>
</dbReference>
<feature type="coiled-coil region" evidence="7">
    <location>
        <begin position="75"/>
        <end position="109"/>
    </location>
</feature>
<accession>A0A1S3CCD1</accession>
<dbReference type="Gene3D" id="6.10.250.90">
    <property type="match status" value="1"/>
</dbReference>
<dbReference type="InterPro" id="IPR008672">
    <property type="entry name" value="Mad1"/>
</dbReference>
<feature type="coiled-coil region" evidence="7">
    <location>
        <begin position="381"/>
        <end position="623"/>
    </location>
</feature>
<dbReference type="RefSeq" id="XP_008460594.1">
    <property type="nucleotide sequence ID" value="XM_008462372.3"/>
</dbReference>
<evidence type="ECO:0000313" key="10">
    <source>
        <dbReference type="RefSeq" id="XP_008460594.1"/>
    </source>
</evidence>
<feature type="region of interest" description="Disordered" evidence="8">
    <location>
        <begin position="1"/>
        <end position="25"/>
    </location>
</feature>
<evidence type="ECO:0000256" key="4">
    <source>
        <dbReference type="ARBA" id="ARBA00022776"/>
    </source>
</evidence>
<keyword evidence="5" id="KW-0539">Nucleus</keyword>
<dbReference type="SMR" id="A0A1S3CCD1"/>
<dbReference type="PANTHER" id="PTHR23168">
    <property type="entry name" value="MITOTIC SPINDLE ASSEMBLY CHECKPOINT PROTEIN MAD1 MITOTIC ARREST DEFICIENT-LIKE PROTEIN 1"/>
    <property type="match status" value="1"/>
</dbReference>
<protein>
    <submittedName>
        <fullName evidence="10">Mitotic spindle checkpoint protein MAD1 isoform X1</fullName>
    </submittedName>
</protein>
<evidence type="ECO:0000256" key="7">
    <source>
        <dbReference type="SAM" id="Coils"/>
    </source>
</evidence>
<keyword evidence="6" id="KW-0131">Cell cycle</keyword>
<dbReference type="GO" id="GO:0072686">
    <property type="term" value="C:mitotic spindle"/>
    <property type="evidence" value="ECO:0007669"/>
    <property type="project" value="TreeGrafter"/>
</dbReference>
<dbReference type="Proteomes" id="UP001652600">
    <property type="component" value="Chromosome 10"/>
</dbReference>
<evidence type="ECO:0000256" key="3">
    <source>
        <dbReference type="ARBA" id="ARBA00022618"/>
    </source>
</evidence>
<dbReference type="GeneID" id="103499375"/>
<name>A0A1S3CCD1_CUCME</name>
<dbReference type="FunFam" id="3.30.457.60:FF:000004">
    <property type="entry name" value="Mitotic spindle checkpoint protein MAD1"/>
    <property type="match status" value="1"/>
</dbReference>
<dbReference type="GO" id="GO:0007094">
    <property type="term" value="P:mitotic spindle assembly checkpoint signaling"/>
    <property type="evidence" value="ECO:0007669"/>
    <property type="project" value="InterPro"/>
</dbReference>
<dbReference type="OrthoDB" id="331602at2759"/>
<keyword evidence="7" id="KW-0175">Coiled coil</keyword>
<comment type="similarity">
    <text evidence="2">Belongs to the MAD1 family.</text>
</comment>
<evidence type="ECO:0000256" key="8">
    <source>
        <dbReference type="SAM" id="MobiDB-lite"/>
    </source>
</evidence>
<dbReference type="Gene3D" id="3.30.457.60">
    <property type="match status" value="1"/>
</dbReference>
<dbReference type="AlphaFoldDB" id="A0A1S3CCD1"/>
<dbReference type="GO" id="GO:0000776">
    <property type="term" value="C:kinetochore"/>
    <property type="evidence" value="ECO:0007669"/>
    <property type="project" value="TreeGrafter"/>
</dbReference>
<comment type="subcellular location">
    <subcellularLocation>
        <location evidence="1">Nucleus</location>
    </subcellularLocation>
</comment>
<keyword evidence="9" id="KW-1185">Reference proteome</keyword>
<evidence type="ECO:0000313" key="9">
    <source>
        <dbReference type="Proteomes" id="UP001652600"/>
    </source>
</evidence>
<dbReference type="SUPFAM" id="SSF75704">
    <property type="entry name" value="Mitotic arrest deficient-like 1, Mad1"/>
    <property type="match status" value="1"/>
</dbReference>
<dbReference type="PANTHER" id="PTHR23168:SF0">
    <property type="entry name" value="MITOTIC SPINDLE ASSEMBLY CHECKPOINT PROTEIN MAD1"/>
    <property type="match status" value="1"/>
</dbReference>
<evidence type="ECO:0000256" key="6">
    <source>
        <dbReference type="ARBA" id="ARBA00023306"/>
    </source>
</evidence>
<dbReference type="Pfam" id="PF05557">
    <property type="entry name" value="MAD"/>
    <property type="match status" value="1"/>
</dbReference>
<keyword evidence="3" id="KW-0132">Cell division</keyword>
<evidence type="ECO:0000256" key="5">
    <source>
        <dbReference type="ARBA" id="ARBA00023242"/>
    </source>
</evidence>
<dbReference type="eggNOG" id="KOG4593">
    <property type="taxonomic scope" value="Eukaryota"/>
</dbReference>
<gene>
    <name evidence="10" type="primary">LOC103499375</name>
</gene>
<dbReference type="FunCoup" id="A0A1S3CCD1">
    <property type="interactions" value="2494"/>
</dbReference>
<feature type="coiled-coil region" evidence="7">
    <location>
        <begin position="163"/>
        <end position="343"/>
    </location>
</feature>
<proteinExistence type="inferred from homology"/>
<dbReference type="GO" id="GO:0051301">
    <property type="term" value="P:cell division"/>
    <property type="evidence" value="ECO:0007669"/>
    <property type="project" value="UniProtKB-KW"/>
</dbReference>
<sequence>MIVRTPPPKKQRSDVTSLPDSSPAAASDLPLVIYEDPLPLVPATTQPASSHLPSDHMLCTYQCRQMVKSDFLDALSNAEKQVHDYELKLGMLNENLSKVESERKKFLDQLLYTEQELAAARGREKVLQEQLIKEISDSGERLKKQLQTSSELEVKLQNESNLRIKAESSIASSEEKARLLEDKLNHLSESIERERKHLDTELAQLRGESKLSVSRINADLAKMVCRASNAEKESELLKEQLEDLKKQLNECLCQKSELEKKLASFTVNEGTGKESNILIKHLQEELRNYESEVKEARKLKSSLGDIGLLKEKLLEEKARRERADSELSKLQDIQLSVKNLEDELTRRDLLIKDIPGISTYEDIPTKISSLQKEVIDNTIKMGEVNARLKQLEVALDAAQIDKQKAESEATLVKEKIEALKLEVQQNELLLSVATEERDKLKSLVNELKTLKNDDAEAKATNETLSQELDSIFAKKDWYIKELESNLHEQKEVNSRQHDELKLLNERLNNDAKRIKSLERDCDRLRSEISLLESKIGHGDFSSTNTKVLRMVNTLAVDNEAKQTIEALKSELQKTKEKLQAVEELKAPSGDAGKLVDSYISGKIMQLKEQIATLEKREERYKTVFADRISVFRRACCELFGYKIVMDEHQRADGIPVTRFTLQSIYAQSDDEKLQFEYESGNTNILANNYTSQPELSRQVEIFIRKMNSIPAFTANLTVESFNRRTLS</sequence>
<dbReference type="InParanoid" id="A0A1S3CCD1"/>
<reference evidence="10" key="1">
    <citation type="submission" date="2025-08" db="UniProtKB">
        <authorList>
            <consortium name="RefSeq"/>
        </authorList>
    </citation>
    <scope>IDENTIFICATION</scope>
    <source>
        <tissue evidence="10">Stem</tissue>
    </source>
</reference>
<organism evidence="9 10">
    <name type="scientific">Cucumis melo</name>
    <name type="common">Muskmelon</name>
    <dbReference type="NCBI Taxonomy" id="3656"/>
    <lineage>
        <taxon>Eukaryota</taxon>
        <taxon>Viridiplantae</taxon>
        <taxon>Streptophyta</taxon>
        <taxon>Embryophyta</taxon>
        <taxon>Tracheophyta</taxon>
        <taxon>Spermatophyta</taxon>
        <taxon>Magnoliopsida</taxon>
        <taxon>eudicotyledons</taxon>
        <taxon>Gunneridae</taxon>
        <taxon>Pentapetalae</taxon>
        <taxon>rosids</taxon>
        <taxon>fabids</taxon>
        <taxon>Cucurbitales</taxon>
        <taxon>Cucurbitaceae</taxon>
        <taxon>Benincaseae</taxon>
        <taxon>Cucumis</taxon>
    </lineage>
</organism>
<dbReference type="GO" id="GO:0051315">
    <property type="term" value="P:attachment of mitotic spindle microtubules to kinetochore"/>
    <property type="evidence" value="ECO:0007669"/>
    <property type="project" value="TreeGrafter"/>
</dbReference>
<dbReference type="KEGG" id="cmo:103499375"/>
<evidence type="ECO:0000256" key="2">
    <source>
        <dbReference type="ARBA" id="ARBA00008029"/>
    </source>
</evidence>
<keyword evidence="4" id="KW-0498">Mitosis</keyword>
<dbReference type="GO" id="GO:0005635">
    <property type="term" value="C:nuclear envelope"/>
    <property type="evidence" value="ECO:0007669"/>
    <property type="project" value="TreeGrafter"/>
</dbReference>
<evidence type="ECO:0000256" key="1">
    <source>
        <dbReference type="ARBA" id="ARBA00004123"/>
    </source>
</evidence>